<dbReference type="GO" id="GO:0051539">
    <property type="term" value="F:4 iron, 4 sulfur cluster binding"/>
    <property type="evidence" value="ECO:0007669"/>
    <property type="project" value="UniProtKB-KW"/>
</dbReference>
<dbReference type="InterPro" id="IPR058240">
    <property type="entry name" value="rSAM_sf"/>
</dbReference>
<feature type="region of interest" description="Disordered" evidence="13">
    <location>
        <begin position="470"/>
        <end position="504"/>
    </location>
</feature>
<dbReference type="Pfam" id="PF04055">
    <property type="entry name" value="Radical_SAM"/>
    <property type="match status" value="1"/>
</dbReference>
<evidence type="ECO:0000256" key="3">
    <source>
        <dbReference type="ARBA" id="ARBA00012575"/>
    </source>
</evidence>
<feature type="domain" description="Radical SAM core" evidence="14">
    <location>
        <begin position="58"/>
        <end position="275"/>
    </location>
</feature>
<comment type="pathway">
    <text evidence="2">Cofactor biosynthesis; molybdopterin biosynthesis.</text>
</comment>
<evidence type="ECO:0000256" key="5">
    <source>
        <dbReference type="ARBA" id="ARBA00022723"/>
    </source>
</evidence>
<dbReference type="NCBIfam" id="TIGR00581">
    <property type="entry name" value="moaC"/>
    <property type="match status" value="1"/>
</dbReference>
<protein>
    <recommendedName>
        <fullName evidence="3">cyclic pyranopterin monophosphate synthase</fullName>
        <ecNumber evidence="3">4.6.1.17</ecNumber>
    </recommendedName>
</protein>
<evidence type="ECO:0000256" key="10">
    <source>
        <dbReference type="ARBA" id="ARBA00023134"/>
    </source>
</evidence>
<proteinExistence type="predicted"/>
<evidence type="ECO:0000256" key="12">
    <source>
        <dbReference type="ARBA" id="ARBA00023239"/>
    </source>
</evidence>
<keyword evidence="9" id="KW-0496">Mitochondrion</keyword>
<comment type="caution">
    <text evidence="15">The sequence shown here is derived from an EMBL/GenBank/DDBJ whole genome shotgun (WGS) entry which is preliminary data.</text>
</comment>
<sequence length="665" mass="72562">MLRRSVRALCKGRSPLGVPSSMPRRGLASVEPKPALAGRTSANKKAIQPTVSDSLMDTFGRRHTYLRISLTERCNLRCKHGVPLTPDANLLTTDEIIKLSSLFVSQGVNKIRLTGGEPTIRKDIIHIVEQLNSLRDKGLKKICMTSNGVSLDRKLEKLAAAGLTHLNLSLDTLVPAKFEFITRRKGIDKVLSSLHRAVDLGLTVKLNCVPVKGFNEDELVDMARLAEKLPIDVRFIEFMPFDGNQWNEAKMVPSSAILDNFRTIFPGISAEVTEKPRTSDSYSVPGFRGRIGFISSMTDAFCGTCNRIRLTADGHLKVCLFGNSEVDLKTVLREESRGEVVTAEEAEEKLVEIISMAVKRKAYKHAGIDILHKQPNRPMVLIVRVLTSCARTEPWAVGGLPSSSIAPIADPEPHTRSSTRIAAVAPPQITPFSRAWAGRPLTLPYTLSFPPSTPIPQPTLRLFSTAQSLLNKHDNDGNDSRDDNTSQRPLPPRPALGQLTHRGSAHMVCVTRKRDSERLTEAKCRMTFRSPATLALILEQRSRKGDVVGVARVAGILAAKKAAELIPLCHPISVTSVEVDFDFWEGRGGPEGPFGGVDVTATVQSFGKSGLEMEALLAASMAGLTVYDMCKAVDRGMEMGRVRVTKKVGGRGGDWSEEGEEGATG</sequence>
<keyword evidence="10" id="KW-0342">GTP-binding</keyword>
<evidence type="ECO:0000256" key="4">
    <source>
        <dbReference type="ARBA" id="ARBA00022691"/>
    </source>
</evidence>
<dbReference type="SUPFAM" id="SSF102114">
    <property type="entry name" value="Radical SAM enzymes"/>
    <property type="match status" value="1"/>
</dbReference>
<gene>
    <name evidence="15" type="ORF">MMYC01_208283</name>
</gene>
<dbReference type="SUPFAM" id="SSF55040">
    <property type="entry name" value="Molybdenum cofactor biosynthesis protein C, MoaC"/>
    <property type="match status" value="1"/>
</dbReference>
<evidence type="ECO:0000256" key="13">
    <source>
        <dbReference type="SAM" id="MobiDB-lite"/>
    </source>
</evidence>
<dbReference type="NCBIfam" id="NF006870">
    <property type="entry name" value="PRK09364.1"/>
    <property type="match status" value="1"/>
</dbReference>
<keyword evidence="7" id="KW-0408">Iron</keyword>
<evidence type="ECO:0000256" key="11">
    <source>
        <dbReference type="ARBA" id="ARBA00023150"/>
    </source>
</evidence>
<dbReference type="Gene3D" id="3.30.70.640">
    <property type="entry name" value="Molybdopterin cofactor biosynthesis C (MoaC) domain"/>
    <property type="match status" value="1"/>
</dbReference>
<evidence type="ECO:0000256" key="7">
    <source>
        <dbReference type="ARBA" id="ARBA00023004"/>
    </source>
</evidence>
<keyword evidence="11" id="KW-0501">Molybdenum cofactor biosynthesis</keyword>
<keyword evidence="4" id="KW-0949">S-adenosyl-L-methionine</keyword>
<dbReference type="NCBIfam" id="TIGR02666">
    <property type="entry name" value="moaA"/>
    <property type="match status" value="1"/>
</dbReference>
<dbReference type="Gene3D" id="3.20.20.70">
    <property type="entry name" value="Aldolase class I"/>
    <property type="match status" value="1"/>
</dbReference>
<dbReference type="PANTHER" id="PTHR22960:SF0">
    <property type="entry name" value="MOLYBDENUM COFACTOR BIOSYNTHESIS PROTEIN 1"/>
    <property type="match status" value="1"/>
</dbReference>
<keyword evidence="5" id="KW-0479">Metal-binding</keyword>
<dbReference type="CDD" id="cd01335">
    <property type="entry name" value="Radical_SAM"/>
    <property type="match status" value="1"/>
</dbReference>
<dbReference type="EC" id="4.6.1.17" evidence="3"/>
<dbReference type="PANTHER" id="PTHR22960">
    <property type="entry name" value="MOLYBDOPTERIN COFACTOR SYNTHESIS PROTEIN A"/>
    <property type="match status" value="1"/>
</dbReference>
<name>A0A175VSA3_9PEZI</name>
<evidence type="ECO:0000256" key="6">
    <source>
        <dbReference type="ARBA" id="ARBA00022741"/>
    </source>
</evidence>
<dbReference type="InterPro" id="IPR013785">
    <property type="entry name" value="Aldolase_TIM"/>
</dbReference>
<dbReference type="EMBL" id="LCTW02000384">
    <property type="protein sequence ID" value="KXX74115.1"/>
    <property type="molecule type" value="Genomic_DNA"/>
</dbReference>
<dbReference type="STRING" id="100816.A0A175VSA3"/>
<dbReference type="InterPro" id="IPR002820">
    <property type="entry name" value="Mopterin_CF_biosynth-C_dom"/>
</dbReference>
<dbReference type="CDD" id="cd01420">
    <property type="entry name" value="MoaC_PE"/>
    <property type="match status" value="1"/>
</dbReference>
<dbReference type="PROSITE" id="PS51918">
    <property type="entry name" value="RADICAL_SAM"/>
    <property type="match status" value="1"/>
</dbReference>
<dbReference type="VEuPathDB" id="FungiDB:MMYC01_208283"/>
<evidence type="ECO:0000313" key="16">
    <source>
        <dbReference type="Proteomes" id="UP000078237"/>
    </source>
</evidence>
<dbReference type="InterPro" id="IPR047594">
    <property type="entry name" value="MoaC_bact/euk"/>
</dbReference>
<accession>A0A175VSA3</accession>
<keyword evidence="8" id="KW-0411">Iron-sulfur</keyword>
<dbReference type="InterPro" id="IPR013483">
    <property type="entry name" value="MoaA"/>
</dbReference>
<evidence type="ECO:0000256" key="8">
    <source>
        <dbReference type="ARBA" id="ARBA00023014"/>
    </source>
</evidence>
<evidence type="ECO:0000259" key="14">
    <source>
        <dbReference type="PROSITE" id="PS51918"/>
    </source>
</evidence>
<evidence type="ECO:0000256" key="9">
    <source>
        <dbReference type="ARBA" id="ARBA00023128"/>
    </source>
</evidence>
<dbReference type="InterPro" id="IPR023045">
    <property type="entry name" value="MoaC"/>
</dbReference>
<dbReference type="OrthoDB" id="429626at2759"/>
<dbReference type="InterPro" id="IPR006638">
    <property type="entry name" value="Elp3/MiaA/NifB-like_rSAM"/>
</dbReference>
<dbReference type="InterPro" id="IPR007197">
    <property type="entry name" value="rSAM"/>
</dbReference>
<evidence type="ECO:0000256" key="1">
    <source>
        <dbReference type="ARBA" id="ARBA00001637"/>
    </source>
</evidence>
<reference evidence="15 16" key="1">
    <citation type="journal article" date="2016" name="Genome Announc.">
        <title>Genome Sequence of Madurella mycetomatis mm55, Isolated from a Human Mycetoma Case in Sudan.</title>
        <authorList>
            <person name="Smit S."/>
            <person name="Derks M.F."/>
            <person name="Bervoets S."/>
            <person name="Fahal A."/>
            <person name="van Leeuwen W."/>
            <person name="van Belkum A."/>
            <person name="van de Sande W.W."/>
        </authorList>
    </citation>
    <scope>NUCLEOTIDE SEQUENCE [LARGE SCALE GENOMIC DNA]</scope>
    <source>
        <strain evidence="16">mm55</strain>
    </source>
</reference>
<dbReference type="UniPathway" id="UPA00344"/>
<dbReference type="GO" id="GO:0046872">
    <property type="term" value="F:metal ion binding"/>
    <property type="evidence" value="ECO:0007669"/>
    <property type="project" value="UniProtKB-KW"/>
</dbReference>
<feature type="compositionally biased region" description="Basic and acidic residues" evidence="13">
    <location>
        <begin position="471"/>
        <end position="485"/>
    </location>
</feature>
<dbReference type="GO" id="GO:0061799">
    <property type="term" value="F:cyclic pyranopterin monophosphate synthase activity"/>
    <property type="evidence" value="ECO:0007669"/>
    <property type="project" value="UniProtKB-EC"/>
</dbReference>
<dbReference type="GO" id="GO:0006777">
    <property type="term" value="P:Mo-molybdopterin cofactor biosynthetic process"/>
    <property type="evidence" value="ECO:0007669"/>
    <property type="project" value="UniProtKB-KW"/>
</dbReference>
<dbReference type="CDD" id="cd21117">
    <property type="entry name" value="Twitch_MoaA"/>
    <property type="match status" value="1"/>
</dbReference>
<dbReference type="AlphaFoldDB" id="A0A175VSA3"/>
<dbReference type="InterPro" id="IPR050105">
    <property type="entry name" value="MoCo_biosynth_MoaA/MoaC"/>
</dbReference>
<dbReference type="SMART" id="SM00729">
    <property type="entry name" value="Elp3"/>
    <property type="match status" value="1"/>
</dbReference>
<keyword evidence="12" id="KW-0456">Lyase</keyword>
<dbReference type="InterPro" id="IPR010505">
    <property type="entry name" value="MoaA_twitch"/>
</dbReference>
<dbReference type="InterPro" id="IPR036522">
    <property type="entry name" value="MoaC_sf"/>
</dbReference>
<keyword evidence="6" id="KW-0547">Nucleotide-binding</keyword>
<keyword evidence="16" id="KW-1185">Reference proteome</keyword>
<dbReference type="GO" id="GO:0061798">
    <property type="term" value="F:GTP 3',8'-cyclase activity"/>
    <property type="evidence" value="ECO:0007669"/>
    <property type="project" value="TreeGrafter"/>
</dbReference>
<dbReference type="Proteomes" id="UP000078237">
    <property type="component" value="Unassembled WGS sequence"/>
</dbReference>
<dbReference type="Pfam" id="PF06463">
    <property type="entry name" value="Mob_synth_C"/>
    <property type="match status" value="1"/>
</dbReference>
<organism evidence="15 16">
    <name type="scientific">Madurella mycetomatis</name>
    <dbReference type="NCBI Taxonomy" id="100816"/>
    <lineage>
        <taxon>Eukaryota</taxon>
        <taxon>Fungi</taxon>
        <taxon>Dikarya</taxon>
        <taxon>Ascomycota</taxon>
        <taxon>Pezizomycotina</taxon>
        <taxon>Sordariomycetes</taxon>
        <taxon>Sordariomycetidae</taxon>
        <taxon>Sordariales</taxon>
        <taxon>Sordariales incertae sedis</taxon>
        <taxon>Madurella</taxon>
    </lineage>
</organism>
<dbReference type="GO" id="GO:0005525">
    <property type="term" value="F:GTP binding"/>
    <property type="evidence" value="ECO:0007669"/>
    <property type="project" value="UniProtKB-KW"/>
</dbReference>
<evidence type="ECO:0000256" key="2">
    <source>
        <dbReference type="ARBA" id="ARBA00005046"/>
    </source>
</evidence>
<comment type="catalytic activity">
    <reaction evidence="1">
        <text>(8S)-3',8-cyclo-7,8-dihydroguanosine 5'-triphosphate = cyclic pyranopterin phosphate + diphosphate</text>
        <dbReference type="Rhea" id="RHEA:49580"/>
        <dbReference type="ChEBI" id="CHEBI:33019"/>
        <dbReference type="ChEBI" id="CHEBI:59648"/>
        <dbReference type="ChEBI" id="CHEBI:131766"/>
        <dbReference type="EC" id="4.6.1.17"/>
    </reaction>
</comment>
<dbReference type="Pfam" id="PF01967">
    <property type="entry name" value="MoaC"/>
    <property type="match status" value="1"/>
</dbReference>
<evidence type="ECO:0000313" key="15">
    <source>
        <dbReference type="EMBL" id="KXX74115.1"/>
    </source>
</evidence>